<name>A0A382E0X4_9ZZZZ</name>
<dbReference type="Gene3D" id="2.30.30.100">
    <property type="match status" value="1"/>
</dbReference>
<gene>
    <name evidence="1" type="ORF">METZ01_LOCUS196485</name>
</gene>
<organism evidence="1">
    <name type="scientific">marine metagenome</name>
    <dbReference type="NCBI Taxonomy" id="408172"/>
    <lineage>
        <taxon>unclassified sequences</taxon>
        <taxon>metagenomes</taxon>
        <taxon>ecological metagenomes</taxon>
    </lineage>
</organism>
<evidence type="ECO:0000313" key="1">
    <source>
        <dbReference type="EMBL" id="SVB43631.1"/>
    </source>
</evidence>
<dbReference type="AlphaFoldDB" id="A0A382E0X4"/>
<dbReference type="EMBL" id="UINC01041825">
    <property type="protein sequence ID" value="SVB43631.1"/>
    <property type="molecule type" value="Genomic_DNA"/>
</dbReference>
<reference evidence="1" key="1">
    <citation type="submission" date="2018-05" db="EMBL/GenBank/DDBJ databases">
        <authorList>
            <person name="Lanie J.A."/>
            <person name="Ng W.-L."/>
            <person name="Kazmierczak K.M."/>
            <person name="Andrzejewski T.M."/>
            <person name="Davidsen T.M."/>
            <person name="Wayne K.J."/>
            <person name="Tettelin H."/>
            <person name="Glass J.I."/>
            <person name="Rusch D."/>
            <person name="Podicherti R."/>
            <person name="Tsui H.-C.T."/>
            <person name="Winkler M.E."/>
        </authorList>
    </citation>
    <scope>NUCLEOTIDE SEQUENCE</scope>
</reference>
<accession>A0A382E0X4</accession>
<sequence>MQVAPRMQKDRIIESLNLSHWVHPATETTIFDIPSSSVIMVADVSPGLSKYYEFVLKKMDGFVETIDEEIHEEDMDDEEIYNELLDELDTDSDSIH</sequence>
<proteinExistence type="predicted"/>
<protein>
    <submittedName>
        <fullName evidence="1">Uncharacterized protein</fullName>
    </submittedName>
</protein>